<evidence type="ECO:0000259" key="13">
    <source>
        <dbReference type="PROSITE" id="PS51099"/>
    </source>
</evidence>
<dbReference type="Pfam" id="PF00359">
    <property type="entry name" value="PTS_EIIA_2"/>
    <property type="match status" value="1"/>
</dbReference>
<dbReference type="Pfam" id="PF00874">
    <property type="entry name" value="PRD"/>
    <property type="match status" value="1"/>
</dbReference>
<gene>
    <name evidence="15" type="ORF">DAT561_1543</name>
</gene>
<keyword evidence="5 15" id="KW-0808">Transferase</keyword>
<keyword evidence="2" id="KW-0813">Transport</keyword>
<dbReference type="CDD" id="cd00211">
    <property type="entry name" value="PTS_IIA_fru"/>
    <property type="match status" value="1"/>
</dbReference>
<dbReference type="GO" id="GO:0016301">
    <property type="term" value="F:kinase activity"/>
    <property type="evidence" value="ECO:0007669"/>
    <property type="project" value="UniProtKB-KW"/>
</dbReference>
<evidence type="ECO:0000256" key="8">
    <source>
        <dbReference type="ARBA" id="ARBA00023159"/>
    </source>
</evidence>
<evidence type="ECO:0000259" key="14">
    <source>
        <dbReference type="PROSITE" id="PS51372"/>
    </source>
</evidence>
<evidence type="ECO:0000259" key="12">
    <source>
        <dbReference type="PROSITE" id="PS51094"/>
    </source>
</evidence>
<reference evidence="15 16" key="1">
    <citation type="submission" date="2018-01" db="EMBL/GenBank/DDBJ databases">
        <title>Whole genome sequence of Melissococcus plutonius DAT561.</title>
        <authorList>
            <person name="Okumura K."/>
            <person name="Takamatsu D."/>
            <person name="Okura M."/>
        </authorList>
    </citation>
    <scope>NUCLEOTIDE SEQUENCE [LARGE SCALE GENOMIC DNA]</scope>
    <source>
        <strain evidence="15 16">DAT561</strain>
    </source>
</reference>
<dbReference type="InterPro" id="IPR036388">
    <property type="entry name" value="WH-like_DNA-bd_sf"/>
</dbReference>
<keyword evidence="4" id="KW-0597">Phosphoprotein</keyword>
<feature type="domain" description="PTS EIIB type-2" evidence="13">
    <location>
        <begin position="396"/>
        <end position="487"/>
    </location>
</feature>
<keyword evidence="8" id="KW-0010">Activator</keyword>
<dbReference type="EMBL" id="AP018492">
    <property type="protein sequence ID" value="BBC61638.1"/>
    <property type="molecule type" value="Genomic_DNA"/>
</dbReference>
<dbReference type="InterPro" id="IPR051351">
    <property type="entry name" value="Ascorbate-PTS_EIIA_comp"/>
</dbReference>
<dbReference type="InterPro" id="IPR036634">
    <property type="entry name" value="PRD_sf"/>
</dbReference>
<dbReference type="AlphaFoldDB" id="A0A2Z5Y4E4"/>
<evidence type="ECO:0000256" key="6">
    <source>
        <dbReference type="ARBA" id="ARBA00022683"/>
    </source>
</evidence>
<dbReference type="SUPFAM" id="SSF52794">
    <property type="entry name" value="PTS system IIB component-like"/>
    <property type="match status" value="1"/>
</dbReference>
<evidence type="ECO:0000256" key="11">
    <source>
        <dbReference type="ARBA" id="ARBA00042072"/>
    </source>
</evidence>
<feature type="domain" description="PTS EIIA type-2" evidence="12">
    <location>
        <begin position="539"/>
        <end position="682"/>
    </location>
</feature>
<dbReference type="GO" id="GO:0009401">
    <property type="term" value="P:phosphoenolpyruvate-dependent sugar phosphotransferase system"/>
    <property type="evidence" value="ECO:0007669"/>
    <property type="project" value="UniProtKB-KW"/>
</dbReference>
<evidence type="ECO:0000256" key="3">
    <source>
        <dbReference type="ARBA" id="ARBA00022490"/>
    </source>
</evidence>
<dbReference type="InterPro" id="IPR002178">
    <property type="entry name" value="PTS_EIIA_type-2_dom"/>
</dbReference>
<evidence type="ECO:0000313" key="16">
    <source>
        <dbReference type="Proteomes" id="UP000269226"/>
    </source>
</evidence>
<dbReference type="InterPro" id="IPR003501">
    <property type="entry name" value="PTS_EIIB_2/3"/>
</dbReference>
<dbReference type="GO" id="GO:0006355">
    <property type="term" value="P:regulation of DNA-templated transcription"/>
    <property type="evidence" value="ECO:0007669"/>
    <property type="project" value="InterPro"/>
</dbReference>
<dbReference type="PROSITE" id="PS51099">
    <property type="entry name" value="PTS_EIIB_TYPE_2"/>
    <property type="match status" value="1"/>
</dbReference>
<accession>A0A2Z5Y4E4</accession>
<feature type="domain" description="PRD" evidence="14">
    <location>
        <begin position="283"/>
        <end position="390"/>
    </location>
</feature>
<evidence type="ECO:0000256" key="2">
    <source>
        <dbReference type="ARBA" id="ARBA00022448"/>
    </source>
</evidence>
<evidence type="ECO:0000256" key="7">
    <source>
        <dbReference type="ARBA" id="ARBA00022777"/>
    </source>
</evidence>
<dbReference type="PANTHER" id="PTHR36203:SF1">
    <property type="entry name" value="ASCORBATE-SPECIFIC PTS SYSTEM EIIA COMPONENT"/>
    <property type="match status" value="1"/>
</dbReference>
<dbReference type="CDD" id="cd05568">
    <property type="entry name" value="PTS_IIB_bgl_like"/>
    <property type="match status" value="1"/>
</dbReference>
<dbReference type="GO" id="GO:0008982">
    <property type="term" value="F:protein-N(PI)-phosphohistidine-sugar phosphotransferase activity"/>
    <property type="evidence" value="ECO:0007669"/>
    <property type="project" value="InterPro"/>
</dbReference>
<dbReference type="InterPro" id="IPR036095">
    <property type="entry name" value="PTS_EIIB-like_sf"/>
</dbReference>
<dbReference type="RefSeq" id="WP_015695439.1">
    <property type="nucleotide sequence ID" value="NZ_AP018492.1"/>
</dbReference>
<dbReference type="PROSITE" id="PS51094">
    <property type="entry name" value="PTS_EIIA_TYPE_2"/>
    <property type="match status" value="1"/>
</dbReference>
<dbReference type="Gene3D" id="1.10.1790.10">
    <property type="entry name" value="PRD domain"/>
    <property type="match status" value="1"/>
</dbReference>
<comment type="function">
    <text evidence="9">The phosphoenolpyruvate-dependent sugar phosphotransferase system (sugar PTS), a major carbohydrate active transport system, catalyzes the phosphorylation of incoming sugar substrates concomitantly with their translocation across the cell membrane. The enzyme II UlaABC PTS system is involved in ascorbate transport.</text>
</comment>
<dbReference type="SUPFAM" id="SSF55804">
    <property type="entry name" value="Phoshotransferase/anion transport protein"/>
    <property type="match status" value="1"/>
</dbReference>
<evidence type="ECO:0000256" key="4">
    <source>
        <dbReference type="ARBA" id="ARBA00022553"/>
    </source>
</evidence>
<keyword evidence="3" id="KW-0963">Cytoplasm</keyword>
<evidence type="ECO:0000313" key="15">
    <source>
        <dbReference type="EMBL" id="BBC61638.1"/>
    </source>
</evidence>
<evidence type="ECO:0000256" key="9">
    <source>
        <dbReference type="ARBA" id="ARBA00037387"/>
    </source>
</evidence>
<organism evidence="15 16">
    <name type="scientific">Melissococcus plutonius</name>
    <dbReference type="NCBI Taxonomy" id="33970"/>
    <lineage>
        <taxon>Bacteria</taxon>
        <taxon>Bacillati</taxon>
        <taxon>Bacillota</taxon>
        <taxon>Bacilli</taxon>
        <taxon>Lactobacillales</taxon>
        <taxon>Enterococcaceae</taxon>
        <taxon>Melissococcus</taxon>
    </lineage>
</organism>
<dbReference type="Gene3D" id="1.10.10.10">
    <property type="entry name" value="Winged helix-like DNA-binding domain superfamily/Winged helix DNA-binding domain"/>
    <property type="match status" value="1"/>
</dbReference>
<name>A0A2Z5Y4E4_9ENTE</name>
<dbReference type="Pfam" id="PF02302">
    <property type="entry name" value="PTS_IIB"/>
    <property type="match status" value="1"/>
</dbReference>
<keyword evidence="6" id="KW-0598">Phosphotransferase system</keyword>
<proteinExistence type="predicted"/>
<dbReference type="InterPro" id="IPR016152">
    <property type="entry name" value="PTrfase/Anion_transptr"/>
</dbReference>
<keyword evidence="7" id="KW-0418">Kinase</keyword>
<dbReference type="Pfam" id="PF05043">
    <property type="entry name" value="Mga"/>
    <property type="match status" value="1"/>
</dbReference>
<dbReference type="PROSITE" id="PS51372">
    <property type="entry name" value="PRD_2"/>
    <property type="match status" value="1"/>
</dbReference>
<evidence type="ECO:0000256" key="1">
    <source>
        <dbReference type="ARBA" id="ARBA00004496"/>
    </source>
</evidence>
<evidence type="ECO:0000256" key="10">
    <source>
        <dbReference type="ARBA" id="ARBA00041175"/>
    </source>
</evidence>
<dbReference type="GO" id="GO:0005737">
    <property type="term" value="C:cytoplasm"/>
    <property type="evidence" value="ECO:0007669"/>
    <property type="project" value="UniProtKB-SubCell"/>
</dbReference>
<comment type="subcellular location">
    <subcellularLocation>
        <location evidence="1">Cytoplasm</location>
    </subcellularLocation>
</comment>
<protein>
    <recommendedName>
        <fullName evidence="10">Ascorbate-specific PTS system EIIA component</fullName>
    </recommendedName>
    <alternativeName>
        <fullName evidence="11">Ascorbate-specific phosphotransferase enzyme IIA component</fullName>
    </alternativeName>
</protein>
<sequence length="684" mass="79889">MIDYRFSFIVNNSTPIISMNKILEMFKTDRNEFLVKLSSFNNSAREICQEELILKDNYLYISNKIKERWLDILFGKTEHIITYTKNQRQVMIYLMLFMQLEELSVFHFQDLLFVSKNTILKDIKKLRDHLSQYSIKIIYARKKGFYLTGKELQIRAIAYSFILSFFNENKSKRLLYSYLLKNNSNIHDKVRYYFSKIIEEYSLIVVPSRFEEMIYFISILLCRLKQNRGKLGIENQLLLEKLLMYEKAEKFLSHFKDLKNSKEELCYITVLFMICTQGDVKDPSLDFLMDCCSEIIYEIERLAVIHFDKFKKILLELFYHLVSAYFRIKYGLKITNVLIDEIKIQYTELFDLTQLSLYPFELLTKKAIPQEEVGYITLLFGGEILNQKEKGVKKSLKALVMCPSGISSSAIMQSQLKKLFPQLNFIHAASINEFYSKTFKEKEEIAMIFSSVPVKTSKTLYIIKPIMNQLEKNLLIRQVQEDFLSQDILVPSVNELLDSLIPYIELKKGVTRAQLYKLLQKKINKNLKAKVDDRPMLSELLTKDTVKIVNYQENWQSAIKLVAEPLREKHKIDKCYVNAMIQKVNHYGPFIHIGNGVALPHARPEEGVNELGMSLLKINQPVLLCNNQNHPINLFICLAAIDNENHLRALASLTKILSNKEKLNGLLDAETENDILNIIKGEDE</sequence>
<dbReference type="PANTHER" id="PTHR36203">
    <property type="entry name" value="ASCORBATE-SPECIFIC PTS SYSTEM EIIA COMPONENT"/>
    <property type="match status" value="1"/>
</dbReference>
<dbReference type="Gene3D" id="3.40.50.2300">
    <property type="match status" value="1"/>
</dbReference>
<dbReference type="InterPro" id="IPR013011">
    <property type="entry name" value="PTS_EIIB_2"/>
</dbReference>
<dbReference type="InterPro" id="IPR007737">
    <property type="entry name" value="Mga_HTH"/>
</dbReference>
<dbReference type="GeneID" id="57044072"/>
<dbReference type="Gene3D" id="3.40.930.10">
    <property type="entry name" value="Mannitol-specific EII, Chain A"/>
    <property type="match status" value="1"/>
</dbReference>
<dbReference type="InterPro" id="IPR011608">
    <property type="entry name" value="PRD"/>
</dbReference>
<dbReference type="SUPFAM" id="SSF63520">
    <property type="entry name" value="PTS-regulatory domain, PRD"/>
    <property type="match status" value="1"/>
</dbReference>
<evidence type="ECO:0000256" key="5">
    <source>
        <dbReference type="ARBA" id="ARBA00022679"/>
    </source>
</evidence>
<dbReference type="Proteomes" id="UP000269226">
    <property type="component" value="Chromosome"/>
</dbReference>